<dbReference type="RefSeq" id="WP_052089494.1">
    <property type="nucleotide sequence ID" value="NZ_FZML01000010.1"/>
</dbReference>
<dbReference type="STRING" id="216.LS73_02215"/>
<dbReference type="AlphaFoldDB" id="A0A377PXM0"/>
<dbReference type="EMBL" id="JRPD02000001">
    <property type="protein sequence ID" value="TLE01703.1"/>
    <property type="molecule type" value="Genomic_DNA"/>
</dbReference>
<dbReference type="PANTHER" id="PTHR38598:SF1">
    <property type="entry name" value="INNER MEMBRANE PROTEIN YJCH"/>
    <property type="match status" value="1"/>
</dbReference>
<dbReference type="Proteomes" id="UP000255139">
    <property type="component" value="Unassembled WGS sequence"/>
</dbReference>
<evidence type="ECO:0000256" key="1">
    <source>
        <dbReference type="SAM" id="Phobius"/>
    </source>
</evidence>
<feature type="transmembrane region" description="Helical" evidence="1">
    <location>
        <begin position="34"/>
        <end position="57"/>
    </location>
</feature>
<protein>
    <submittedName>
        <fullName evidence="3">DUF485 domain-containing protein</fullName>
    </submittedName>
    <submittedName>
        <fullName evidence="2">Inner membrane protein yjcH</fullName>
    </submittedName>
</protein>
<dbReference type="Pfam" id="PF04341">
    <property type="entry name" value="DUF485"/>
    <property type="match status" value="1"/>
</dbReference>
<organism evidence="2 5">
    <name type="scientific">Helicobacter muridarum</name>
    <dbReference type="NCBI Taxonomy" id="216"/>
    <lineage>
        <taxon>Bacteria</taxon>
        <taxon>Pseudomonadati</taxon>
        <taxon>Campylobacterota</taxon>
        <taxon>Epsilonproteobacteria</taxon>
        <taxon>Campylobacterales</taxon>
        <taxon>Helicobacteraceae</taxon>
        <taxon>Helicobacter</taxon>
    </lineage>
</organism>
<dbReference type="SUPFAM" id="SSF103473">
    <property type="entry name" value="MFS general substrate transporter"/>
    <property type="match status" value="1"/>
</dbReference>
<proteinExistence type="predicted"/>
<feature type="transmembrane region" description="Helical" evidence="1">
    <location>
        <begin position="69"/>
        <end position="98"/>
    </location>
</feature>
<reference evidence="2 5" key="2">
    <citation type="submission" date="2018-06" db="EMBL/GenBank/DDBJ databases">
        <authorList>
            <consortium name="Pathogen Informatics"/>
            <person name="Doyle S."/>
        </authorList>
    </citation>
    <scope>NUCLEOTIDE SEQUENCE [LARGE SCALE GENOMIC DNA]</scope>
    <source>
        <strain evidence="2 5">NCTC12714</strain>
    </source>
</reference>
<evidence type="ECO:0000313" key="3">
    <source>
        <dbReference type="EMBL" id="TLE01703.1"/>
    </source>
</evidence>
<dbReference type="PANTHER" id="PTHR38598">
    <property type="entry name" value="INNER MEMBRANE PROTEIN YJCH"/>
    <property type="match status" value="1"/>
</dbReference>
<evidence type="ECO:0000313" key="2">
    <source>
        <dbReference type="EMBL" id="STQ86343.1"/>
    </source>
</evidence>
<dbReference type="InterPro" id="IPR052959">
    <property type="entry name" value="Inner_membrane_assoc"/>
</dbReference>
<keyword evidence="5" id="KW-1185">Reference proteome</keyword>
<keyword evidence="1" id="KW-0472">Membrane</keyword>
<dbReference type="GO" id="GO:0005886">
    <property type="term" value="C:plasma membrane"/>
    <property type="evidence" value="ECO:0007669"/>
    <property type="project" value="TreeGrafter"/>
</dbReference>
<reference evidence="3 4" key="1">
    <citation type="journal article" date="2014" name="Genome Announc.">
        <title>Draft genome sequences of eight enterohepatic helicobacter species isolated from both laboratory and wild rodents.</title>
        <authorList>
            <person name="Sheh A."/>
            <person name="Shen Z."/>
            <person name="Fox J.G."/>
        </authorList>
    </citation>
    <scope>NUCLEOTIDE SEQUENCE [LARGE SCALE GENOMIC DNA]</scope>
    <source>
        <strain evidence="3 4">ST1</strain>
    </source>
</reference>
<dbReference type="OrthoDB" id="5328519at2"/>
<dbReference type="EMBL" id="UGJE01000002">
    <property type="protein sequence ID" value="STQ86343.1"/>
    <property type="molecule type" value="Genomic_DNA"/>
</dbReference>
<evidence type="ECO:0000313" key="4">
    <source>
        <dbReference type="Proteomes" id="UP000029922"/>
    </source>
</evidence>
<dbReference type="InterPro" id="IPR007436">
    <property type="entry name" value="DUF485"/>
</dbReference>
<dbReference type="Proteomes" id="UP000029922">
    <property type="component" value="Unassembled WGS sequence"/>
</dbReference>
<sequence>MSNKRFVFKQDNLSKEQKIVYEEFKEFMRFKIRFCVFLTVLILGCYFSFLGLVGFFPDLLGLRVGDSPVTVGIVFGICAILLGIISTGLYGFVANYFFDDKQKEILNKMQKSEII</sequence>
<dbReference type="InterPro" id="IPR036259">
    <property type="entry name" value="MFS_trans_sf"/>
</dbReference>
<gene>
    <name evidence="2" type="primary">yjcH_2</name>
    <name evidence="3" type="ORF">LS73_000815</name>
    <name evidence="2" type="ORF">NCTC12714_01148</name>
</gene>
<keyword evidence="1" id="KW-1133">Transmembrane helix</keyword>
<evidence type="ECO:0000313" key="5">
    <source>
        <dbReference type="Proteomes" id="UP000255139"/>
    </source>
</evidence>
<accession>A0A377PXM0</accession>
<keyword evidence="1" id="KW-0812">Transmembrane</keyword>
<name>A0A377PXM0_9HELI</name>